<reference evidence="1 2" key="1">
    <citation type="submission" date="2012-09" db="EMBL/GenBank/DDBJ databases">
        <title>The Genome Sequence of Bacteroides oleiciplenus YIT 12058.</title>
        <authorList>
            <consortium name="The Broad Institute Genome Sequencing Platform"/>
            <person name="Earl A."/>
            <person name="Ward D."/>
            <person name="Feldgarden M."/>
            <person name="Gevers D."/>
            <person name="Morotomi M."/>
            <person name="Walker B."/>
            <person name="Young S.K."/>
            <person name="Zeng Q."/>
            <person name="Gargeya S."/>
            <person name="Fitzgerald M."/>
            <person name="Haas B."/>
            <person name="Abouelleil A."/>
            <person name="Alvarado L."/>
            <person name="Arachchi H.M."/>
            <person name="Berlin A.M."/>
            <person name="Chapman S.B."/>
            <person name="Goldberg J."/>
            <person name="Griggs A."/>
            <person name="Gujja S."/>
            <person name="Hansen M."/>
            <person name="Howarth C."/>
            <person name="Imamovic A."/>
            <person name="Larimer J."/>
            <person name="McCowen C."/>
            <person name="Montmayeur A."/>
            <person name="Murphy C."/>
            <person name="Neiman D."/>
            <person name="Pearson M."/>
            <person name="Priest M."/>
            <person name="Roberts A."/>
            <person name="Saif S."/>
            <person name="Shea T."/>
            <person name="Sisk P."/>
            <person name="Sykes S."/>
            <person name="Wortman J."/>
            <person name="Nusbaum C."/>
            <person name="Birren B."/>
        </authorList>
    </citation>
    <scope>NUCLEOTIDE SEQUENCE [LARGE SCALE GENOMIC DNA]</scope>
    <source>
        <strain evidence="1 2">YIT 12058</strain>
    </source>
</reference>
<name>K9E2J2_9BACE</name>
<evidence type="ECO:0000313" key="1">
    <source>
        <dbReference type="EMBL" id="EKU91289.1"/>
    </source>
</evidence>
<dbReference type="HOGENOM" id="CLU_2128449_0_0_10"/>
<dbReference type="AlphaFoldDB" id="K9E2J2"/>
<proteinExistence type="predicted"/>
<dbReference type="PATRIC" id="fig|742727.4.peg.1498"/>
<sequence length="93" mass="10891">MSKPISALSDPECLQAYELIKQLIDLSVNEEYTQLDYIQTARLKYHLGELSYKLNDEWENTILHYKGIPHLLEKGGFDLSLHKWIELVSLRTK</sequence>
<keyword evidence="2" id="KW-1185">Reference proteome</keyword>
<dbReference type="Proteomes" id="UP000009872">
    <property type="component" value="Unassembled WGS sequence"/>
</dbReference>
<accession>K9E2J2</accession>
<dbReference type="EMBL" id="ADLF01000008">
    <property type="protein sequence ID" value="EKU91289.1"/>
    <property type="molecule type" value="Genomic_DNA"/>
</dbReference>
<evidence type="ECO:0000313" key="2">
    <source>
        <dbReference type="Proteomes" id="UP000009872"/>
    </source>
</evidence>
<dbReference type="eggNOG" id="ENOG5030W5H">
    <property type="taxonomic scope" value="Bacteria"/>
</dbReference>
<protein>
    <submittedName>
        <fullName evidence="1">Uncharacterized protein</fullName>
    </submittedName>
</protein>
<organism evidence="1 2">
    <name type="scientific">Bacteroides oleiciplenus YIT 12058</name>
    <dbReference type="NCBI Taxonomy" id="742727"/>
    <lineage>
        <taxon>Bacteria</taxon>
        <taxon>Pseudomonadati</taxon>
        <taxon>Bacteroidota</taxon>
        <taxon>Bacteroidia</taxon>
        <taxon>Bacteroidales</taxon>
        <taxon>Bacteroidaceae</taxon>
        <taxon>Bacteroides</taxon>
    </lineage>
</organism>
<gene>
    <name evidence="1" type="ORF">HMPREF9447_01479</name>
</gene>
<comment type="caution">
    <text evidence="1">The sequence shown here is derived from an EMBL/GenBank/DDBJ whole genome shotgun (WGS) entry which is preliminary data.</text>
</comment>